<dbReference type="Proteomes" id="UP001140011">
    <property type="component" value="Unassembled WGS sequence"/>
</dbReference>
<proteinExistence type="predicted"/>
<evidence type="ECO:0000313" key="5">
    <source>
        <dbReference type="EMBL" id="KAJ2755603.1"/>
    </source>
</evidence>
<dbReference type="SMART" id="SM00248">
    <property type="entry name" value="ANK"/>
    <property type="match status" value="2"/>
</dbReference>
<dbReference type="PROSITE" id="PS50297">
    <property type="entry name" value="ANK_REP_REGION"/>
    <property type="match status" value="1"/>
</dbReference>
<dbReference type="PROSITE" id="PS50088">
    <property type="entry name" value="ANK_REPEAT"/>
    <property type="match status" value="1"/>
</dbReference>
<feature type="repeat" description="ANK" evidence="3">
    <location>
        <begin position="167"/>
        <end position="199"/>
    </location>
</feature>
<reference evidence="5" key="1">
    <citation type="submission" date="2022-07" db="EMBL/GenBank/DDBJ databases">
        <title>Phylogenomic reconstructions and comparative analyses of Kickxellomycotina fungi.</title>
        <authorList>
            <person name="Reynolds N.K."/>
            <person name="Stajich J.E."/>
            <person name="Barry K."/>
            <person name="Grigoriev I.V."/>
            <person name="Crous P."/>
            <person name="Smith M.E."/>
        </authorList>
    </citation>
    <scope>NUCLEOTIDE SEQUENCE</scope>
    <source>
        <strain evidence="5">BCRC 34297</strain>
    </source>
</reference>
<evidence type="ECO:0000256" key="2">
    <source>
        <dbReference type="ARBA" id="ARBA00023043"/>
    </source>
</evidence>
<evidence type="ECO:0000256" key="3">
    <source>
        <dbReference type="PROSITE-ProRule" id="PRU00023"/>
    </source>
</evidence>
<dbReference type="InterPro" id="IPR002110">
    <property type="entry name" value="Ankyrin_rpt"/>
</dbReference>
<comment type="caution">
    <text evidence="5">The sequence shown here is derived from an EMBL/GenBank/DDBJ whole genome shotgun (WGS) entry which is preliminary data.</text>
</comment>
<keyword evidence="2 3" id="KW-0040">ANK repeat</keyword>
<protein>
    <submittedName>
        <fullName evidence="5">Uncharacterized protein</fullName>
    </submittedName>
</protein>
<feature type="region of interest" description="Disordered" evidence="4">
    <location>
        <begin position="119"/>
        <end position="143"/>
    </location>
</feature>
<dbReference type="Pfam" id="PF12796">
    <property type="entry name" value="Ank_2"/>
    <property type="match status" value="1"/>
</dbReference>
<dbReference type="PANTHER" id="PTHR24198">
    <property type="entry name" value="ANKYRIN REPEAT AND PROTEIN KINASE DOMAIN-CONTAINING PROTEIN"/>
    <property type="match status" value="1"/>
</dbReference>
<name>A0A9W8LC50_9FUNG</name>
<dbReference type="OrthoDB" id="539213at2759"/>
<organism evidence="5 6">
    <name type="scientific">Coemansia pectinata</name>
    <dbReference type="NCBI Taxonomy" id="1052879"/>
    <lineage>
        <taxon>Eukaryota</taxon>
        <taxon>Fungi</taxon>
        <taxon>Fungi incertae sedis</taxon>
        <taxon>Zoopagomycota</taxon>
        <taxon>Kickxellomycotina</taxon>
        <taxon>Kickxellomycetes</taxon>
        <taxon>Kickxellales</taxon>
        <taxon>Kickxellaceae</taxon>
        <taxon>Coemansia</taxon>
    </lineage>
</organism>
<sequence length="263" mass="29649">MARLTDLPYEILVQLLIYSTNEALVTVCQWTYFCLKQPTPRLCYKFVRQKGKWRKARVIASALQYKFLSTGLLEQIERHEAELVRPLKRGKRSKQERLLDEIRLPGRLFALDVNEDLPRNRKPRPIGKKRKRRHNGIGEGDAVSGNQQRFDLVKRLLAMKLSVSGDRGNTGLLLSAKAGNLPMVRLLLKHGADATAGGENKALLLAVVYGHLDVAKRLVKAGAPVSSMALRYAVQKRHLQIISWLMKVGAAPDMVTIQLLDKL</sequence>
<keyword evidence="1" id="KW-0677">Repeat</keyword>
<dbReference type="InterPro" id="IPR036770">
    <property type="entry name" value="Ankyrin_rpt-contain_sf"/>
</dbReference>
<dbReference type="Gene3D" id="1.25.40.20">
    <property type="entry name" value="Ankyrin repeat-containing domain"/>
    <property type="match status" value="1"/>
</dbReference>
<evidence type="ECO:0000256" key="4">
    <source>
        <dbReference type="SAM" id="MobiDB-lite"/>
    </source>
</evidence>
<dbReference type="AlphaFoldDB" id="A0A9W8LC50"/>
<dbReference type="SUPFAM" id="SSF48403">
    <property type="entry name" value="Ankyrin repeat"/>
    <property type="match status" value="1"/>
</dbReference>
<evidence type="ECO:0000256" key="1">
    <source>
        <dbReference type="ARBA" id="ARBA00022737"/>
    </source>
</evidence>
<feature type="compositionally biased region" description="Basic residues" evidence="4">
    <location>
        <begin position="120"/>
        <end position="135"/>
    </location>
</feature>
<keyword evidence="6" id="KW-1185">Reference proteome</keyword>
<evidence type="ECO:0000313" key="6">
    <source>
        <dbReference type="Proteomes" id="UP001140011"/>
    </source>
</evidence>
<dbReference type="PANTHER" id="PTHR24198:SF165">
    <property type="entry name" value="ANKYRIN REPEAT-CONTAINING PROTEIN-RELATED"/>
    <property type="match status" value="1"/>
</dbReference>
<dbReference type="EMBL" id="JANBUH010000056">
    <property type="protein sequence ID" value="KAJ2755603.1"/>
    <property type="molecule type" value="Genomic_DNA"/>
</dbReference>
<gene>
    <name evidence="5" type="ORF">GGI19_001525</name>
</gene>
<accession>A0A9W8LC50</accession>